<dbReference type="STRING" id="1618332.UT15_C0007G0013"/>
<keyword evidence="2 7" id="KW-0812">Transmembrane</keyword>
<comment type="subcellular location">
    <subcellularLocation>
        <location evidence="7">Cell membrane</location>
        <topology evidence="7">Single-pass membrane protein</topology>
    </subcellularLocation>
</comment>
<organism evidence="8 9">
    <name type="scientific">Berkelbacteria bacterium GW2011_GWA1_39_10</name>
    <dbReference type="NCBI Taxonomy" id="1618332"/>
    <lineage>
        <taxon>Bacteria</taxon>
        <taxon>Candidatus Berkelbacteria</taxon>
    </lineage>
</organism>
<dbReference type="GO" id="GO:0008932">
    <property type="term" value="F:lytic endotransglycosylase activity"/>
    <property type="evidence" value="ECO:0007669"/>
    <property type="project" value="UniProtKB-UniRule"/>
</dbReference>
<dbReference type="EC" id="4.2.2.29" evidence="7"/>
<dbReference type="Gene3D" id="3.30.1490.480">
    <property type="entry name" value="Endolytic murein transglycosylase"/>
    <property type="match status" value="2"/>
</dbReference>
<dbReference type="HAMAP" id="MF_02065">
    <property type="entry name" value="MltG"/>
    <property type="match status" value="1"/>
</dbReference>
<feature type="transmembrane region" description="Helical" evidence="7">
    <location>
        <begin position="6"/>
        <end position="26"/>
    </location>
</feature>
<name>A0A0G0PN19_9BACT</name>
<keyword evidence="1 7" id="KW-1003">Cell membrane</keyword>
<dbReference type="Pfam" id="PF02618">
    <property type="entry name" value="YceG"/>
    <property type="match status" value="1"/>
</dbReference>
<reference evidence="8 9" key="1">
    <citation type="journal article" date="2015" name="Nature">
        <title>rRNA introns, odd ribosomes, and small enigmatic genomes across a large radiation of phyla.</title>
        <authorList>
            <person name="Brown C.T."/>
            <person name="Hug L.A."/>
            <person name="Thomas B.C."/>
            <person name="Sharon I."/>
            <person name="Castelle C.J."/>
            <person name="Singh A."/>
            <person name="Wilkins M.J."/>
            <person name="Williams K.H."/>
            <person name="Banfield J.F."/>
        </authorList>
    </citation>
    <scope>NUCLEOTIDE SEQUENCE [LARGE SCALE GENOMIC DNA]</scope>
</reference>
<evidence type="ECO:0000256" key="7">
    <source>
        <dbReference type="HAMAP-Rule" id="MF_02065"/>
    </source>
</evidence>
<dbReference type="PANTHER" id="PTHR30518">
    <property type="entry name" value="ENDOLYTIC MUREIN TRANSGLYCOSYLASE"/>
    <property type="match status" value="1"/>
</dbReference>
<dbReference type="GO" id="GO:0009252">
    <property type="term" value="P:peptidoglycan biosynthetic process"/>
    <property type="evidence" value="ECO:0007669"/>
    <property type="project" value="UniProtKB-UniRule"/>
</dbReference>
<sequence>MKKILIIFGVIILIIGLLIAYFFYLINHKGSGSEKEFIVKSGQSTKTIAQNLQQEGIISSSTAFVMYVRFKNDLIQVGVYKLSSSQNIKEILAILASGKASEYLVTIPEGWRVTQIDEYLAEKKVIQAGELLKIASSFEGYLFPDTYRFLPNSKPEDIKKEMMDKDNIILASIVEREAKFDDDRAKIAGVYLNRLDKGMKLEADPTIQYAKGSWNPIKVSDYRNTNSLYNTYQYLGLPPGPICNPGLKSIEAVMYPQKGDWLYFFNKEDGHAVFSATLQEHEDNLKKYR</sequence>
<dbReference type="Proteomes" id="UP000033862">
    <property type="component" value="Unassembled WGS sequence"/>
</dbReference>
<evidence type="ECO:0000313" key="9">
    <source>
        <dbReference type="Proteomes" id="UP000033862"/>
    </source>
</evidence>
<dbReference type="NCBIfam" id="TIGR00247">
    <property type="entry name" value="endolytic transglycosylase MltG"/>
    <property type="match status" value="1"/>
</dbReference>
<evidence type="ECO:0000256" key="2">
    <source>
        <dbReference type="ARBA" id="ARBA00022692"/>
    </source>
</evidence>
<dbReference type="GO" id="GO:0005886">
    <property type="term" value="C:plasma membrane"/>
    <property type="evidence" value="ECO:0007669"/>
    <property type="project" value="UniProtKB-SubCell"/>
</dbReference>
<comment type="function">
    <text evidence="7">Functions as a peptidoglycan terminase that cleaves nascent peptidoglycan strands endolytically to terminate their elongation.</text>
</comment>
<evidence type="ECO:0000256" key="4">
    <source>
        <dbReference type="ARBA" id="ARBA00023136"/>
    </source>
</evidence>
<comment type="catalytic activity">
    <reaction evidence="7">
        <text>a peptidoglycan chain = a peptidoglycan chain with N-acetyl-1,6-anhydromuramyl-[peptide] at the reducing end + a peptidoglycan chain with N-acetylglucosamine at the non-reducing end.</text>
        <dbReference type="EC" id="4.2.2.29"/>
    </reaction>
</comment>
<dbReference type="PANTHER" id="PTHR30518:SF2">
    <property type="entry name" value="ENDOLYTIC MUREIN TRANSGLYCOSYLASE"/>
    <property type="match status" value="1"/>
</dbReference>
<accession>A0A0G0PN19</accession>
<keyword evidence="5 7" id="KW-0456">Lyase</keyword>
<evidence type="ECO:0000256" key="3">
    <source>
        <dbReference type="ARBA" id="ARBA00022989"/>
    </source>
</evidence>
<evidence type="ECO:0000313" key="8">
    <source>
        <dbReference type="EMBL" id="KKQ90681.1"/>
    </source>
</evidence>
<dbReference type="GO" id="GO:0071555">
    <property type="term" value="P:cell wall organization"/>
    <property type="evidence" value="ECO:0007669"/>
    <property type="project" value="UniProtKB-KW"/>
</dbReference>
<keyword evidence="3 7" id="KW-1133">Transmembrane helix</keyword>
<gene>
    <name evidence="7" type="primary">mltG</name>
    <name evidence="8" type="ORF">UT15_C0007G0013</name>
</gene>
<dbReference type="Gene3D" id="3.30.160.60">
    <property type="entry name" value="Classic Zinc Finger"/>
    <property type="match status" value="1"/>
</dbReference>
<dbReference type="EMBL" id="LBVS01000007">
    <property type="protein sequence ID" value="KKQ90681.1"/>
    <property type="molecule type" value="Genomic_DNA"/>
</dbReference>
<dbReference type="InterPro" id="IPR003770">
    <property type="entry name" value="MLTG-like"/>
</dbReference>
<proteinExistence type="inferred from homology"/>
<evidence type="ECO:0000256" key="5">
    <source>
        <dbReference type="ARBA" id="ARBA00023239"/>
    </source>
</evidence>
<evidence type="ECO:0000256" key="1">
    <source>
        <dbReference type="ARBA" id="ARBA00022475"/>
    </source>
</evidence>
<comment type="similarity">
    <text evidence="7">Belongs to the transglycosylase MltG family.</text>
</comment>
<comment type="caution">
    <text evidence="8">The sequence shown here is derived from an EMBL/GenBank/DDBJ whole genome shotgun (WGS) entry which is preliminary data.</text>
</comment>
<dbReference type="PATRIC" id="fig|1618332.3.peg.275"/>
<dbReference type="CDD" id="cd08010">
    <property type="entry name" value="MltG_like"/>
    <property type="match status" value="1"/>
</dbReference>
<keyword evidence="6 7" id="KW-0961">Cell wall biogenesis/degradation</keyword>
<feature type="site" description="Important for catalytic activity" evidence="7">
    <location>
        <position position="177"/>
    </location>
</feature>
<protein>
    <recommendedName>
        <fullName evidence="7">Endolytic murein transglycosylase</fullName>
        <ecNumber evidence="7">4.2.2.29</ecNumber>
    </recommendedName>
    <alternativeName>
        <fullName evidence="7">Peptidoglycan lytic transglycosylase</fullName>
    </alternativeName>
    <alternativeName>
        <fullName evidence="7">Peptidoglycan polymerization terminase</fullName>
    </alternativeName>
</protein>
<keyword evidence="4 7" id="KW-0472">Membrane</keyword>
<evidence type="ECO:0000256" key="6">
    <source>
        <dbReference type="ARBA" id="ARBA00023316"/>
    </source>
</evidence>
<dbReference type="AlphaFoldDB" id="A0A0G0PN19"/>